<evidence type="ECO:0000256" key="1">
    <source>
        <dbReference type="SAM" id="Phobius"/>
    </source>
</evidence>
<dbReference type="EMBL" id="DYUD01000013">
    <property type="protein sequence ID" value="HJG88614.1"/>
    <property type="molecule type" value="Genomic_DNA"/>
</dbReference>
<dbReference type="Proteomes" id="UP000757103">
    <property type="component" value="Unassembled WGS sequence"/>
</dbReference>
<keyword evidence="1" id="KW-0472">Membrane</keyword>
<protein>
    <submittedName>
        <fullName evidence="3">YcxB family protein</fullName>
    </submittedName>
</protein>
<reference evidence="3" key="1">
    <citation type="journal article" date="2021" name="PeerJ">
        <title>Extensive microbial diversity within the chicken gut microbiome revealed by metagenomics and culture.</title>
        <authorList>
            <person name="Gilroy R."/>
            <person name="Ravi A."/>
            <person name="Getino M."/>
            <person name="Pursley I."/>
            <person name="Horton D.L."/>
            <person name="Alikhan N.F."/>
            <person name="Baker D."/>
            <person name="Gharbi K."/>
            <person name="Hall N."/>
            <person name="Watson M."/>
            <person name="Adriaenssens E.M."/>
            <person name="Foster-Nyarko E."/>
            <person name="Jarju S."/>
            <person name="Secka A."/>
            <person name="Antonio M."/>
            <person name="Oren A."/>
            <person name="Chaudhuri R.R."/>
            <person name="La Ragione R."/>
            <person name="Hildebrand F."/>
            <person name="Pallen M.J."/>
        </authorList>
    </citation>
    <scope>NUCLEOTIDE SEQUENCE</scope>
    <source>
        <strain evidence="3">CHK121-7720</strain>
    </source>
</reference>
<evidence type="ECO:0000313" key="3">
    <source>
        <dbReference type="EMBL" id="HJG88614.1"/>
    </source>
</evidence>
<sequence>MRDRTITTHPCRVSPMHYFGRLLRTWFYRNWSWLVLMVVLLVVLSVHNPLFIYVGLMLVFLVFPLILYYLWFAYALHPDCRASILSKQVALNDHGIVCTFDDERTETIAWNRVTDVLYTSREIVFYLSKYVFFILPCDSFESTDDLEYFIKKINTSIRRK</sequence>
<name>A0A921SUS7_9BACT</name>
<organism evidence="3 4">
    <name type="scientific">Barnesiella viscericola</name>
    <dbReference type="NCBI Taxonomy" id="397865"/>
    <lineage>
        <taxon>Bacteria</taxon>
        <taxon>Pseudomonadati</taxon>
        <taxon>Bacteroidota</taxon>
        <taxon>Bacteroidia</taxon>
        <taxon>Bacteroidales</taxon>
        <taxon>Barnesiellaceae</taxon>
        <taxon>Barnesiella</taxon>
    </lineage>
</organism>
<feature type="transmembrane region" description="Helical" evidence="1">
    <location>
        <begin position="26"/>
        <end position="44"/>
    </location>
</feature>
<reference evidence="3" key="2">
    <citation type="submission" date="2021-09" db="EMBL/GenBank/DDBJ databases">
        <authorList>
            <person name="Gilroy R."/>
        </authorList>
    </citation>
    <scope>NUCLEOTIDE SEQUENCE</scope>
    <source>
        <strain evidence="3">CHK121-7720</strain>
    </source>
</reference>
<accession>A0A921SUS7</accession>
<gene>
    <name evidence="3" type="ORF">K8U91_03945</name>
</gene>
<keyword evidence="1" id="KW-0812">Transmembrane</keyword>
<feature type="domain" description="YcxB-like C-terminal" evidence="2">
    <location>
        <begin position="92"/>
        <end position="152"/>
    </location>
</feature>
<evidence type="ECO:0000259" key="2">
    <source>
        <dbReference type="Pfam" id="PF14317"/>
    </source>
</evidence>
<dbReference type="AlphaFoldDB" id="A0A921SUS7"/>
<proteinExistence type="predicted"/>
<dbReference type="RefSeq" id="WP_273305658.1">
    <property type="nucleotide sequence ID" value="NZ_DYUD01000013.1"/>
</dbReference>
<evidence type="ECO:0000313" key="4">
    <source>
        <dbReference type="Proteomes" id="UP000757103"/>
    </source>
</evidence>
<comment type="caution">
    <text evidence="3">The sequence shown here is derived from an EMBL/GenBank/DDBJ whole genome shotgun (WGS) entry which is preliminary data.</text>
</comment>
<dbReference type="Pfam" id="PF14317">
    <property type="entry name" value="YcxB"/>
    <property type="match status" value="1"/>
</dbReference>
<keyword evidence="1" id="KW-1133">Transmembrane helix</keyword>
<dbReference type="InterPro" id="IPR025588">
    <property type="entry name" value="YcxB-like_C"/>
</dbReference>
<feature type="transmembrane region" description="Helical" evidence="1">
    <location>
        <begin position="50"/>
        <end position="71"/>
    </location>
</feature>